<sequence length="56" mass="6426">DVIHIKLSGDERQVGKHHNYVIFTACILNEHKAVLSPSNQHCIFLYMGAEQYESLQ</sequence>
<reference evidence="1" key="1">
    <citation type="submission" date="2021-06" db="EMBL/GenBank/DDBJ databases">
        <authorList>
            <person name="Kallberg Y."/>
            <person name="Tangrot J."/>
            <person name="Rosling A."/>
        </authorList>
    </citation>
    <scope>NUCLEOTIDE SEQUENCE</scope>
    <source>
        <strain evidence="1">MA453B</strain>
    </source>
</reference>
<keyword evidence="2" id="KW-1185">Reference proteome</keyword>
<name>A0A9N9JX76_9GLOM</name>
<dbReference type="AlphaFoldDB" id="A0A9N9JX76"/>
<dbReference type="EMBL" id="CAJVPY010032618">
    <property type="protein sequence ID" value="CAG8797975.1"/>
    <property type="molecule type" value="Genomic_DNA"/>
</dbReference>
<proteinExistence type="predicted"/>
<evidence type="ECO:0000313" key="1">
    <source>
        <dbReference type="EMBL" id="CAG8797975.1"/>
    </source>
</evidence>
<feature type="non-terminal residue" evidence="1">
    <location>
        <position position="1"/>
    </location>
</feature>
<comment type="caution">
    <text evidence="1">The sequence shown here is derived from an EMBL/GenBank/DDBJ whole genome shotgun (WGS) entry which is preliminary data.</text>
</comment>
<organism evidence="1 2">
    <name type="scientific">Dentiscutata erythropus</name>
    <dbReference type="NCBI Taxonomy" id="1348616"/>
    <lineage>
        <taxon>Eukaryota</taxon>
        <taxon>Fungi</taxon>
        <taxon>Fungi incertae sedis</taxon>
        <taxon>Mucoromycota</taxon>
        <taxon>Glomeromycotina</taxon>
        <taxon>Glomeromycetes</taxon>
        <taxon>Diversisporales</taxon>
        <taxon>Gigasporaceae</taxon>
        <taxon>Dentiscutata</taxon>
    </lineage>
</organism>
<protein>
    <submittedName>
        <fullName evidence="1">1035_t:CDS:1</fullName>
    </submittedName>
</protein>
<evidence type="ECO:0000313" key="2">
    <source>
        <dbReference type="Proteomes" id="UP000789405"/>
    </source>
</evidence>
<dbReference type="OrthoDB" id="2351976at2759"/>
<dbReference type="Proteomes" id="UP000789405">
    <property type="component" value="Unassembled WGS sequence"/>
</dbReference>
<gene>
    <name evidence="1" type="ORF">DERYTH_LOCUS22785</name>
</gene>
<accession>A0A9N9JX76</accession>